<dbReference type="RefSeq" id="WP_115432799.1">
    <property type="nucleotide sequence ID" value="NZ_CP031337.1"/>
</dbReference>
<evidence type="ECO:0000313" key="3">
    <source>
        <dbReference type="Proteomes" id="UP000254537"/>
    </source>
</evidence>
<evidence type="ECO:0000313" key="2">
    <source>
        <dbReference type="EMBL" id="AXK38864.1"/>
    </source>
</evidence>
<feature type="domain" description="HNH nuclease" evidence="1">
    <location>
        <begin position="154"/>
        <end position="205"/>
    </location>
</feature>
<dbReference type="KEGG" id="ccah:DWG20_05130"/>
<protein>
    <submittedName>
        <fullName evidence="2">HNH endonuclease</fullName>
    </submittedName>
</protein>
<reference evidence="2 3" key="1">
    <citation type="submission" date="2018-07" db="EMBL/GenBank/DDBJ databases">
        <title>Crenobacter cavernae sp. nov., isolated from a karst cave.</title>
        <authorList>
            <person name="Zhu H."/>
        </authorList>
    </citation>
    <scope>NUCLEOTIDE SEQUENCE [LARGE SCALE GENOMIC DNA]</scope>
    <source>
        <strain evidence="2 3">K1W11S-77</strain>
    </source>
</reference>
<dbReference type="AlphaFoldDB" id="A0A345Y4L2"/>
<gene>
    <name evidence="2" type="ORF">DWG20_05130</name>
</gene>
<keyword evidence="2" id="KW-0378">Hydrolase</keyword>
<dbReference type="OrthoDB" id="9811869at2"/>
<dbReference type="GO" id="GO:0004519">
    <property type="term" value="F:endonuclease activity"/>
    <property type="evidence" value="ECO:0007669"/>
    <property type="project" value="UniProtKB-KW"/>
</dbReference>
<keyword evidence="2" id="KW-0540">Nuclease</keyword>
<keyword evidence="2" id="KW-0255">Endonuclease</keyword>
<accession>A0A345Y4L2</accession>
<dbReference type="InterPro" id="IPR003615">
    <property type="entry name" value="HNH_nuc"/>
</dbReference>
<dbReference type="Proteomes" id="UP000254537">
    <property type="component" value="Chromosome"/>
</dbReference>
<organism evidence="2 3">
    <name type="scientific">Crenobacter cavernae</name>
    <dbReference type="NCBI Taxonomy" id="2290923"/>
    <lineage>
        <taxon>Bacteria</taxon>
        <taxon>Pseudomonadati</taxon>
        <taxon>Pseudomonadota</taxon>
        <taxon>Betaproteobacteria</taxon>
        <taxon>Neisseriales</taxon>
        <taxon>Neisseriaceae</taxon>
        <taxon>Crenobacter</taxon>
    </lineage>
</organism>
<sequence>MTQWTRDEVLVALNLYTRLNFGQFHARQPLVIAAATALGRTPGSVAMKLGNLASLDPAIVDTGRAGLAKASKLDRDVWAAFLDDSESVGLESERITAALAPTLAEPVDQPSAKLGHVVQDIPADYLTSRTTMVETRVGQRFFRRALLSSYRGRCCMTGLAEPKLLVASHIKPWALDKRHRLNPSNGLLLSALHDKAFDTGLISLDDDLRVLVSDRIKSLAEHGFARDSLIRLEGRRIDLPEKWRPDAGLVQWHREEWFECAAVADPRRAAGLPDKSGRLP</sequence>
<proteinExistence type="predicted"/>
<evidence type="ECO:0000259" key="1">
    <source>
        <dbReference type="Pfam" id="PF13391"/>
    </source>
</evidence>
<dbReference type="EMBL" id="CP031337">
    <property type="protein sequence ID" value="AXK38864.1"/>
    <property type="molecule type" value="Genomic_DNA"/>
</dbReference>
<name>A0A345Y4L2_9NEIS</name>
<dbReference type="Pfam" id="PF13391">
    <property type="entry name" value="HNH_2"/>
    <property type="match status" value="1"/>
</dbReference>